<keyword evidence="4 12" id="KW-0547">Nucleotide-binding</keyword>
<name>A0AAD0M4A5_PSEAV</name>
<dbReference type="GO" id="GO:1990077">
    <property type="term" value="C:primosome complex"/>
    <property type="evidence" value="ECO:0007669"/>
    <property type="project" value="UniProtKB-UniRule"/>
</dbReference>
<dbReference type="SUPFAM" id="SSF48024">
    <property type="entry name" value="N-terminal domain of DnaB helicase"/>
    <property type="match status" value="1"/>
</dbReference>
<dbReference type="InterPro" id="IPR007692">
    <property type="entry name" value="DNA_helicase_DnaB"/>
</dbReference>
<evidence type="ECO:0000256" key="7">
    <source>
        <dbReference type="ARBA" id="ARBA00022840"/>
    </source>
</evidence>
<keyword evidence="9" id="KW-0413">Isomerase</keyword>
<dbReference type="GO" id="GO:0005829">
    <property type="term" value="C:cytosol"/>
    <property type="evidence" value="ECO:0007669"/>
    <property type="project" value="TreeGrafter"/>
</dbReference>
<keyword evidence="2 12" id="KW-0639">Primosome</keyword>
<dbReference type="GO" id="GO:0006269">
    <property type="term" value="P:DNA replication, synthesis of primer"/>
    <property type="evidence" value="ECO:0007669"/>
    <property type="project" value="UniProtKB-UniRule"/>
</dbReference>
<evidence type="ECO:0000256" key="4">
    <source>
        <dbReference type="ARBA" id="ARBA00022741"/>
    </source>
</evidence>
<dbReference type="GO" id="GO:0016787">
    <property type="term" value="F:hydrolase activity"/>
    <property type="evidence" value="ECO:0007669"/>
    <property type="project" value="UniProtKB-KW"/>
</dbReference>
<comment type="function">
    <text evidence="12">The main replicative DNA helicase, it participates in initiation and elongation during chromosome replication. Travels ahead of the DNA replisome, separating dsDNA into templates for DNA synthesis. A processive ATP-dependent 5'-3' DNA helicase it has DNA-dependent ATPase activity.</text>
</comment>
<sequence length="497" mass="54865">MGSMNDYPASNTLAASADPLEKSVLVTLLDDSALYKEIAEVLEPTDFISEAGKQIFSWISYEVRAGRNVDAPLGLSHFNSSPRVSSYLIEICSGFPTPANLKRHCEELRDLSIRVNLSQKLAESSRLLISGEKPVEEELMLVDAGIKQANARMNAGEKTTSSYKDVGAKWKERFKQRATQGGIPGLSTGFDDLDNLIKGFNDQNLIIVGGRPSMGKTTVCMNMVEHSAIKNGIPWLVFSMEMPKEDIYERSLASIAGIDFEDLRMGRLKNGDLEKLKIGQEMMDNAPLFIDDQPALTLNQVVARSTKAKREHNIRGILIDYLQLMTLSAHFKSNRNEGVGEISRGLKQLARDLGLPVVALSQLSRDLERRPNKRPINSDLRDSGSIEQDADVIAFVYRDEVYNPDTEDKGVAEFIIGKQRNGPLGTVRLGFANGQSRFENMGKSNQPNRTLSQVAQIAQQSANQRTETDSAPELELSFASHVASPAGDQTNDDDLPF</sequence>
<dbReference type="PROSITE" id="PS51199">
    <property type="entry name" value="SF4_HELICASE"/>
    <property type="match status" value="1"/>
</dbReference>
<evidence type="ECO:0000256" key="13">
    <source>
        <dbReference type="SAM" id="MobiDB-lite"/>
    </source>
</evidence>
<evidence type="ECO:0000256" key="2">
    <source>
        <dbReference type="ARBA" id="ARBA00022515"/>
    </source>
</evidence>
<dbReference type="InterPro" id="IPR007694">
    <property type="entry name" value="DNA_helicase_DnaB-like_C"/>
</dbReference>
<comment type="catalytic activity">
    <reaction evidence="10 12">
        <text>ATP + H2O = ADP + phosphate + H(+)</text>
        <dbReference type="Rhea" id="RHEA:13065"/>
        <dbReference type="ChEBI" id="CHEBI:15377"/>
        <dbReference type="ChEBI" id="CHEBI:15378"/>
        <dbReference type="ChEBI" id="CHEBI:30616"/>
        <dbReference type="ChEBI" id="CHEBI:43474"/>
        <dbReference type="ChEBI" id="CHEBI:456216"/>
        <dbReference type="EC" id="5.6.2.3"/>
    </reaction>
</comment>
<keyword evidence="8 12" id="KW-0238">DNA-binding</keyword>
<dbReference type="GO" id="GO:0043139">
    <property type="term" value="F:5'-3' DNA helicase activity"/>
    <property type="evidence" value="ECO:0007669"/>
    <property type="project" value="UniProtKB-EC"/>
</dbReference>
<dbReference type="EMBL" id="CP031226">
    <property type="protein sequence ID" value="AXH59422.1"/>
    <property type="molecule type" value="Genomic_DNA"/>
</dbReference>
<comment type="similarity">
    <text evidence="1 12">Belongs to the helicase family. DnaB subfamily.</text>
</comment>
<feature type="region of interest" description="Disordered" evidence="13">
    <location>
        <begin position="455"/>
        <end position="497"/>
    </location>
</feature>
<keyword evidence="6 12" id="KW-0347">Helicase</keyword>
<evidence type="ECO:0000256" key="6">
    <source>
        <dbReference type="ARBA" id="ARBA00022806"/>
    </source>
</evidence>
<evidence type="ECO:0000313" key="15">
    <source>
        <dbReference type="EMBL" id="AXH59422.1"/>
    </source>
</evidence>
<dbReference type="NCBIfam" id="TIGR00665">
    <property type="entry name" value="DnaB"/>
    <property type="match status" value="1"/>
</dbReference>
<evidence type="ECO:0000259" key="14">
    <source>
        <dbReference type="PROSITE" id="PS51199"/>
    </source>
</evidence>
<dbReference type="InterPro" id="IPR016136">
    <property type="entry name" value="DNA_helicase_N/primase_C"/>
</dbReference>
<dbReference type="RefSeq" id="WP_005742402.1">
    <property type="nucleotide sequence ID" value="NZ_CP031226.1"/>
</dbReference>
<keyword evidence="7 12" id="KW-0067">ATP-binding</keyword>
<dbReference type="EC" id="5.6.2.3" evidence="11 12"/>
<evidence type="ECO:0000256" key="12">
    <source>
        <dbReference type="RuleBase" id="RU362085"/>
    </source>
</evidence>
<evidence type="ECO:0000256" key="11">
    <source>
        <dbReference type="NCBIfam" id="TIGR00665"/>
    </source>
</evidence>
<dbReference type="Gene3D" id="3.40.50.300">
    <property type="entry name" value="P-loop containing nucleotide triphosphate hydrolases"/>
    <property type="match status" value="1"/>
</dbReference>
<dbReference type="GO" id="GO:0005524">
    <property type="term" value="F:ATP binding"/>
    <property type="evidence" value="ECO:0007669"/>
    <property type="project" value="UniProtKB-UniRule"/>
</dbReference>
<keyword evidence="5 12" id="KW-0378">Hydrolase</keyword>
<dbReference type="PANTHER" id="PTHR30153:SF2">
    <property type="entry name" value="REPLICATIVE DNA HELICASE"/>
    <property type="match status" value="1"/>
</dbReference>
<accession>A0AAD0M4A5</accession>
<feature type="domain" description="SF4 helicase" evidence="14">
    <location>
        <begin position="179"/>
        <end position="445"/>
    </location>
</feature>
<protein>
    <recommendedName>
        <fullName evidence="11 12">Replicative DNA helicase</fullName>
        <ecNumber evidence="11 12">5.6.2.3</ecNumber>
    </recommendedName>
</protein>
<evidence type="ECO:0000256" key="1">
    <source>
        <dbReference type="ARBA" id="ARBA00008428"/>
    </source>
</evidence>
<keyword evidence="15" id="KW-0614">Plasmid</keyword>
<keyword evidence="3 12" id="KW-0235">DNA replication</keyword>
<organism evidence="15 16">
    <name type="scientific">Pseudomonas amygdali pv. lachrymans str. M301315</name>
    <dbReference type="NCBI Taxonomy" id="629260"/>
    <lineage>
        <taxon>Bacteria</taxon>
        <taxon>Pseudomonadati</taxon>
        <taxon>Pseudomonadota</taxon>
        <taxon>Gammaproteobacteria</taxon>
        <taxon>Pseudomonadales</taxon>
        <taxon>Pseudomonadaceae</taxon>
        <taxon>Pseudomonas</taxon>
        <taxon>Pseudomonas amygdali</taxon>
    </lineage>
</organism>
<evidence type="ECO:0000256" key="5">
    <source>
        <dbReference type="ARBA" id="ARBA00022801"/>
    </source>
</evidence>
<dbReference type="Proteomes" id="UP000006426">
    <property type="component" value="Plasmid pmppla107"/>
</dbReference>
<dbReference type="Gene3D" id="1.10.860.10">
    <property type="entry name" value="DNAb Helicase, Chain A"/>
    <property type="match status" value="1"/>
</dbReference>
<dbReference type="Pfam" id="PF00772">
    <property type="entry name" value="DnaB"/>
    <property type="match status" value="1"/>
</dbReference>
<dbReference type="SUPFAM" id="SSF52540">
    <property type="entry name" value="P-loop containing nucleoside triphosphate hydrolases"/>
    <property type="match status" value="1"/>
</dbReference>
<gene>
    <name evidence="15" type="primary">dnaB</name>
    <name evidence="15" type="ORF">PLA107_029795</name>
</gene>
<dbReference type="InterPro" id="IPR027417">
    <property type="entry name" value="P-loop_NTPase"/>
</dbReference>
<reference evidence="15 16" key="1">
    <citation type="journal article" date="2011" name="PLoS Pathog.">
        <title>Dynamic evolution of pathogenicity revealed by sequencing and comparative genomics of 19 Pseudomonas syringae isolates.</title>
        <authorList>
            <person name="Baltrus D.A."/>
            <person name="Nishimura M.T."/>
            <person name="Romanchuk A."/>
            <person name="Chang J.H."/>
            <person name="Mukhtar M.S."/>
            <person name="Cherkis K."/>
            <person name="Roach J."/>
            <person name="Grant S.R."/>
            <person name="Jones C.D."/>
            <person name="Dangl J.L."/>
        </authorList>
    </citation>
    <scope>NUCLEOTIDE SEQUENCE [LARGE SCALE GENOMIC DNA]</scope>
    <source>
        <strain evidence="15 16">M301315</strain>
    </source>
</reference>
<geneLocation type="plasmid" evidence="16">
    <name>pmppla107</name>
</geneLocation>
<dbReference type="InterPro" id="IPR007693">
    <property type="entry name" value="DNA_helicase_DnaB-like_N"/>
</dbReference>
<dbReference type="InterPro" id="IPR036185">
    <property type="entry name" value="DNA_heli_DnaB-like_N_sf"/>
</dbReference>
<evidence type="ECO:0000256" key="8">
    <source>
        <dbReference type="ARBA" id="ARBA00023125"/>
    </source>
</evidence>
<evidence type="ECO:0000256" key="10">
    <source>
        <dbReference type="ARBA" id="ARBA00048954"/>
    </source>
</evidence>
<dbReference type="AlphaFoldDB" id="A0AAD0M4A5"/>
<feature type="compositionally biased region" description="Polar residues" evidence="13">
    <location>
        <begin position="455"/>
        <end position="465"/>
    </location>
</feature>
<evidence type="ECO:0000256" key="3">
    <source>
        <dbReference type="ARBA" id="ARBA00022705"/>
    </source>
</evidence>
<dbReference type="CDD" id="cd00984">
    <property type="entry name" value="DnaB_C"/>
    <property type="match status" value="1"/>
</dbReference>
<dbReference type="PANTHER" id="PTHR30153">
    <property type="entry name" value="REPLICATIVE DNA HELICASE DNAB"/>
    <property type="match status" value="1"/>
</dbReference>
<dbReference type="Pfam" id="PF03796">
    <property type="entry name" value="DnaB_C"/>
    <property type="match status" value="1"/>
</dbReference>
<evidence type="ECO:0000256" key="9">
    <source>
        <dbReference type="ARBA" id="ARBA00023235"/>
    </source>
</evidence>
<dbReference type="GO" id="GO:0003677">
    <property type="term" value="F:DNA binding"/>
    <property type="evidence" value="ECO:0007669"/>
    <property type="project" value="UniProtKB-UniRule"/>
</dbReference>
<dbReference type="GeneID" id="39473815"/>
<evidence type="ECO:0000313" key="16">
    <source>
        <dbReference type="Proteomes" id="UP000006426"/>
    </source>
</evidence>
<proteinExistence type="inferred from homology"/>